<dbReference type="Proteomes" id="UP001529510">
    <property type="component" value="Unassembled WGS sequence"/>
</dbReference>
<keyword evidence="2" id="KW-1185">Reference proteome</keyword>
<dbReference type="EMBL" id="JAMKFB020000074">
    <property type="protein sequence ID" value="KAL0153823.1"/>
    <property type="molecule type" value="Genomic_DNA"/>
</dbReference>
<feature type="non-terminal residue" evidence="1">
    <location>
        <position position="1"/>
    </location>
</feature>
<gene>
    <name evidence="1" type="ORF">M9458_050939</name>
</gene>
<accession>A0ABD0MX42</accession>
<evidence type="ECO:0000313" key="2">
    <source>
        <dbReference type="Proteomes" id="UP001529510"/>
    </source>
</evidence>
<dbReference type="AlphaFoldDB" id="A0ABD0MX42"/>
<proteinExistence type="predicted"/>
<name>A0ABD0MX42_CIRMR</name>
<evidence type="ECO:0000313" key="1">
    <source>
        <dbReference type="EMBL" id="KAL0153823.1"/>
    </source>
</evidence>
<comment type="caution">
    <text evidence="1">The sequence shown here is derived from an EMBL/GenBank/DDBJ whole genome shotgun (WGS) entry which is preliminary data.</text>
</comment>
<protein>
    <submittedName>
        <fullName evidence="1">Uncharacterized protein</fullName>
    </submittedName>
</protein>
<reference evidence="1 2" key="1">
    <citation type="submission" date="2024-05" db="EMBL/GenBank/DDBJ databases">
        <title>Genome sequencing and assembly of Indian major carp, Cirrhinus mrigala (Hamilton, 1822).</title>
        <authorList>
            <person name="Mohindra V."/>
            <person name="Chowdhury L.M."/>
            <person name="Lal K."/>
            <person name="Jena J.K."/>
        </authorList>
    </citation>
    <scope>NUCLEOTIDE SEQUENCE [LARGE SCALE GENOMIC DNA]</scope>
    <source>
        <strain evidence="1">CM1030</strain>
        <tissue evidence="1">Blood</tissue>
    </source>
</reference>
<sequence>PNLFIKVADDTTVVVLATVMRQTTEARDNNLTLNVEKMKEIVVDFRRAYTQHAPLSINGRLWRE</sequence>
<organism evidence="1 2">
    <name type="scientific">Cirrhinus mrigala</name>
    <name type="common">Mrigala</name>
    <dbReference type="NCBI Taxonomy" id="683832"/>
    <lineage>
        <taxon>Eukaryota</taxon>
        <taxon>Metazoa</taxon>
        <taxon>Chordata</taxon>
        <taxon>Craniata</taxon>
        <taxon>Vertebrata</taxon>
        <taxon>Euteleostomi</taxon>
        <taxon>Actinopterygii</taxon>
        <taxon>Neopterygii</taxon>
        <taxon>Teleostei</taxon>
        <taxon>Ostariophysi</taxon>
        <taxon>Cypriniformes</taxon>
        <taxon>Cyprinidae</taxon>
        <taxon>Labeoninae</taxon>
        <taxon>Labeonini</taxon>
        <taxon>Cirrhinus</taxon>
    </lineage>
</organism>